<dbReference type="EMBL" id="MU003699">
    <property type="protein sequence ID" value="KAF2810567.1"/>
    <property type="molecule type" value="Genomic_DNA"/>
</dbReference>
<proteinExistence type="predicted"/>
<sequence>MADDGDNEALSEQELREAEEEAILEGPAPPTNVTLNCNVSFMDNSDIAAKFSGHSKIKTDAGIAGLGIYIALLVQVFGILFLAIIFALWDIRGQNRRSHYQLLFAFSDILTIQDVVYILNCILTGNCDLTTYHYFVALDSLLIFCSTMVLFFVTSRHHYWQTLRGAVRFLATLTVFCILSIFIGYETFRHWTSALPD</sequence>
<feature type="transmembrane region" description="Helical" evidence="1">
    <location>
        <begin position="131"/>
        <end position="153"/>
    </location>
</feature>
<accession>A0A6A6YRN7</accession>
<protein>
    <submittedName>
        <fullName evidence="2 4">Uncharacterized protein</fullName>
    </submittedName>
</protein>
<dbReference type="AlphaFoldDB" id="A0A6A6YRN7"/>
<gene>
    <name evidence="2 4" type="ORF">BDZ99DRAFT_519260</name>
</gene>
<feature type="transmembrane region" description="Helical" evidence="1">
    <location>
        <begin position="66"/>
        <end position="88"/>
    </location>
</feature>
<reference evidence="4" key="3">
    <citation type="submission" date="2025-04" db="UniProtKB">
        <authorList>
            <consortium name="RefSeq"/>
        </authorList>
    </citation>
    <scope>IDENTIFICATION</scope>
    <source>
        <strain evidence="4">CBS 304.34</strain>
    </source>
</reference>
<feature type="transmembrane region" description="Helical" evidence="1">
    <location>
        <begin position="100"/>
        <end position="119"/>
    </location>
</feature>
<keyword evidence="1" id="KW-0472">Membrane</keyword>
<dbReference type="Proteomes" id="UP000504636">
    <property type="component" value="Unplaced"/>
</dbReference>
<dbReference type="RefSeq" id="XP_033577531.1">
    <property type="nucleotide sequence ID" value="XM_033725389.1"/>
</dbReference>
<keyword evidence="3" id="KW-1185">Reference proteome</keyword>
<evidence type="ECO:0000313" key="4">
    <source>
        <dbReference type="RefSeq" id="XP_033577531.1"/>
    </source>
</evidence>
<keyword evidence="1" id="KW-1133">Transmembrane helix</keyword>
<organism evidence="2">
    <name type="scientific">Mytilinidion resinicola</name>
    <dbReference type="NCBI Taxonomy" id="574789"/>
    <lineage>
        <taxon>Eukaryota</taxon>
        <taxon>Fungi</taxon>
        <taxon>Dikarya</taxon>
        <taxon>Ascomycota</taxon>
        <taxon>Pezizomycotina</taxon>
        <taxon>Dothideomycetes</taxon>
        <taxon>Pleosporomycetidae</taxon>
        <taxon>Mytilinidiales</taxon>
        <taxon>Mytilinidiaceae</taxon>
        <taxon>Mytilinidion</taxon>
    </lineage>
</organism>
<keyword evidence="1" id="KW-0812">Transmembrane</keyword>
<reference evidence="4" key="2">
    <citation type="submission" date="2020-04" db="EMBL/GenBank/DDBJ databases">
        <authorList>
            <consortium name="NCBI Genome Project"/>
        </authorList>
    </citation>
    <scope>NUCLEOTIDE SEQUENCE</scope>
    <source>
        <strain evidence="4">CBS 304.34</strain>
    </source>
</reference>
<feature type="transmembrane region" description="Helical" evidence="1">
    <location>
        <begin position="165"/>
        <end position="185"/>
    </location>
</feature>
<name>A0A6A6YRN7_9PEZI</name>
<dbReference type="GeneID" id="54466282"/>
<dbReference type="OrthoDB" id="5427664at2759"/>
<evidence type="ECO:0000313" key="3">
    <source>
        <dbReference type="Proteomes" id="UP000504636"/>
    </source>
</evidence>
<reference evidence="2 4" key="1">
    <citation type="journal article" date="2020" name="Stud. Mycol.">
        <title>101 Dothideomycetes genomes: a test case for predicting lifestyles and emergence of pathogens.</title>
        <authorList>
            <person name="Haridas S."/>
            <person name="Albert R."/>
            <person name="Binder M."/>
            <person name="Bloem J."/>
            <person name="Labutti K."/>
            <person name="Salamov A."/>
            <person name="Andreopoulos B."/>
            <person name="Baker S."/>
            <person name="Barry K."/>
            <person name="Bills G."/>
            <person name="Bluhm B."/>
            <person name="Cannon C."/>
            <person name="Castanera R."/>
            <person name="Culley D."/>
            <person name="Daum C."/>
            <person name="Ezra D."/>
            <person name="Gonzalez J."/>
            <person name="Henrissat B."/>
            <person name="Kuo A."/>
            <person name="Liang C."/>
            <person name="Lipzen A."/>
            <person name="Lutzoni F."/>
            <person name="Magnuson J."/>
            <person name="Mondo S."/>
            <person name="Nolan M."/>
            <person name="Ohm R."/>
            <person name="Pangilinan J."/>
            <person name="Park H.-J."/>
            <person name="Ramirez L."/>
            <person name="Alfaro M."/>
            <person name="Sun H."/>
            <person name="Tritt A."/>
            <person name="Yoshinaga Y."/>
            <person name="Zwiers L.-H."/>
            <person name="Turgeon B."/>
            <person name="Goodwin S."/>
            <person name="Spatafora J."/>
            <person name="Crous P."/>
            <person name="Grigoriev I."/>
        </authorList>
    </citation>
    <scope>NUCLEOTIDE SEQUENCE</scope>
    <source>
        <strain evidence="2 4">CBS 304.34</strain>
    </source>
</reference>
<evidence type="ECO:0000313" key="2">
    <source>
        <dbReference type="EMBL" id="KAF2810567.1"/>
    </source>
</evidence>
<evidence type="ECO:0000256" key="1">
    <source>
        <dbReference type="SAM" id="Phobius"/>
    </source>
</evidence>